<dbReference type="GO" id="GO:0008237">
    <property type="term" value="F:metallopeptidase activity"/>
    <property type="evidence" value="ECO:0007669"/>
    <property type="project" value="UniProtKB-KW"/>
</dbReference>
<feature type="compositionally biased region" description="Basic and acidic residues" evidence="1">
    <location>
        <begin position="24"/>
        <end position="33"/>
    </location>
</feature>
<keyword evidence="2" id="KW-0645">Protease</keyword>
<feature type="compositionally biased region" description="Basic and acidic residues" evidence="1">
    <location>
        <begin position="240"/>
        <end position="267"/>
    </location>
</feature>
<feature type="compositionally biased region" description="Basic and acidic residues" evidence="1">
    <location>
        <begin position="42"/>
        <end position="68"/>
    </location>
</feature>
<feature type="compositionally biased region" description="Basic and acidic residues" evidence="1">
    <location>
        <begin position="120"/>
        <end position="139"/>
    </location>
</feature>
<gene>
    <name evidence="2" type="ORF">ACFOND_09925</name>
</gene>
<protein>
    <submittedName>
        <fullName evidence="2">Metalloprotease CJM1_0395 family protein</fullName>
    </submittedName>
</protein>
<dbReference type="Pfam" id="PF12118">
    <property type="entry name" value="SprA-related"/>
    <property type="match status" value="1"/>
</dbReference>
<dbReference type="RefSeq" id="WP_290283051.1">
    <property type="nucleotide sequence ID" value="NZ_JAUFQI010000001.1"/>
</dbReference>
<feature type="region of interest" description="Disordered" evidence="1">
    <location>
        <begin position="208"/>
        <end position="298"/>
    </location>
</feature>
<keyword evidence="2" id="KW-0482">Metalloprotease</keyword>
<sequence>MSTVSGVFPNAITPTFALSSDPAEQSRLRKENETAVFAPVEEPEKSTDSRRSAREQPGKLEAEVDTRQTRPAPNANAEIEGRASSEVRSQEESARSNEVSRDEAPSSSEQSQRVEQQAEQAKRNAEAEQAKLQDDIETIRELAARDREVKAHEQAHQSVGGQYAGAMQFTYTQGPDGKRYATAGEVGISVSPVPNNPEATLRKAEQVRRAALAPAEPSAQDRQVAALATQLSMEAQNDLRQLERQMAEKTEEERSEQRDIQGEDSSKVEANSENEDKRSEEVSESNKERLNDILSQTSETVESALDAAYQVNRQQEVGFNLDTTV</sequence>
<organism evidence="2 3">
    <name type="scientific">Reinekea marina</name>
    <dbReference type="NCBI Taxonomy" id="1310421"/>
    <lineage>
        <taxon>Bacteria</taxon>
        <taxon>Pseudomonadati</taxon>
        <taxon>Pseudomonadota</taxon>
        <taxon>Gammaproteobacteria</taxon>
        <taxon>Oceanospirillales</taxon>
        <taxon>Saccharospirillaceae</taxon>
        <taxon>Reinekea</taxon>
    </lineage>
</organism>
<reference evidence="3" key="1">
    <citation type="journal article" date="2019" name="Int. J. Syst. Evol. Microbiol.">
        <title>The Global Catalogue of Microorganisms (GCM) 10K type strain sequencing project: providing services to taxonomists for standard genome sequencing and annotation.</title>
        <authorList>
            <consortium name="The Broad Institute Genomics Platform"/>
            <consortium name="The Broad Institute Genome Sequencing Center for Infectious Disease"/>
            <person name="Wu L."/>
            <person name="Ma J."/>
        </authorList>
    </citation>
    <scope>NUCLEOTIDE SEQUENCE [LARGE SCALE GENOMIC DNA]</scope>
    <source>
        <strain evidence="3">CECT 8288</strain>
    </source>
</reference>
<dbReference type="EMBL" id="JBHRYN010000011">
    <property type="protein sequence ID" value="MFC3701957.1"/>
    <property type="molecule type" value="Genomic_DNA"/>
</dbReference>
<evidence type="ECO:0000313" key="2">
    <source>
        <dbReference type="EMBL" id="MFC3701957.1"/>
    </source>
</evidence>
<evidence type="ECO:0000313" key="3">
    <source>
        <dbReference type="Proteomes" id="UP001595710"/>
    </source>
</evidence>
<dbReference type="Proteomes" id="UP001595710">
    <property type="component" value="Unassembled WGS sequence"/>
</dbReference>
<feature type="region of interest" description="Disordered" evidence="1">
    <location>
        <begin position="1"/>
        <end position="139"/>
    </location>
</feature>
<feature type="compositionally biased region" description="Polar residues" evidence="1">
    <location>
        <begin position="229"/>
        <end position="239"/>
    </location>
</feature>
<keyword evidence="3" id="KW-1185">Reference proteome</keyword>
<dbReference type="InterPro" id="IPR021973">
    <property type="entry name" value="SprA-related"/>
</dbReference>
<feature type="compositionally biased region" description="Basic and acidic residues" evidence="1">
    <location>
        <begin position="274"/>
        <end position="291"/>
    </location>
</feature>
<proteinExistence type="predicted"/>
<name>A0ABV7WSA2_9GAMM</name>
<evidence type="ECO:0000256" key="1">
    <source>
        <dbReference type="SAM" id="MobiDB-lite"/>
    </source>
</evidence>
<keyword evidence="2" id="KW-0378">Hydrolase</keyword>
<comment type="caution">
    <text evidence="2">The sequence shown here is derived from an EMBL/GenBank/DDBJ whole genome shotgun (WGS) entry which is preliminary data.</text>
</comment>
<accession>A0ABV7WSA2</accession>
<feature type="compositionally biased region" description="Low complexity" evidence="1">
    <location>
        <begin position="106"/>
        <end position="119"/>
    </location>
</feature>
<feature type="compositionally biased region" description="Basic and acidic residues" evidence="1">
    <location>
        <begin position="79"/>
        <end position="104"/>
    </location>
</feature>